<dbReference type="Pfam" id="PF00884">
    <property type="entry name" value="Sulfatase"/>
    <property type="match status" value="1"/>
</dbReference>
<comment type="caution">
    <text evidence="5">The sequence shown here is derived from an EMBL/GenBank/DDBJ whole genome shotgun (WGS) entry which is preliminary data.</text>
</comment>
<organism evidence="5 6">
    <name type="scientific">Sphingomonas hylomeconis</name>
    <dbReference type="NCBI Taxonomy" id="1395958"/>
    <lineage>
        <taxon>Bacteria</taxon>
        <taxon>Pseudomonadati</taxon>
        <taxon>Pseudomonadota</taxon>
        <taxon>Alphaproteobacteria</taxon>
        <taxon>Sphingomonadales</taxon>
        <taxon>Sphingomonadaceae</taxon>
        <taxon>Sphingomonas</taxon>
    </lineage>
</organism>
<accession>A0ABV7T027</accession>
<dbReference type="Gene3D" id="3.30.1120.10">
    <property type="match status" value="1"/>
</dbReference>
<gene>
    <name evidence="5" type="ORF">ACFONA_17465</name>
</gene>
<evidence type="ECO:0000256" key="1">
    <source>
        <dbReference type="ARBA" id="ARBA00008779"/>
    </source>
</evidence>
<keyword evidence="3" id="KW-0732">Signal</keyword>
<evidence type="ECO:0000313" key="5">
    <source>
        <dbReference type="EMBL" id="MFC3581961.1"/>
    </source>
</evidence>
<reference evidence="6" key="1">
    <citation type="journal article" date="2019" name="Int. J. Syst. Evol. Microbiol.">
        <title>The Global Catalogue of Microorganisms (GCM) 10K type strain sequencing project: providing services to taxonomists for standard genome sequencing and annotation.</title>
        <authorList>
            <consortium name="The Broad Institute Genomics Platform"/>
            <consortium name="The Broad Institute Genome Sequencing Center for Infectious Disease"/>
            <person name="Wu L."/>
            <person name="Ma J."/>
        </authorList>
    </citation>
    <scope>NUCLEOTIDE SEQUENCE [LARGE SCALE GENOMIC DNA]</scope>
    <source>
        <strain evidence="6">KCTC 42739</strain>
    </source>
</reference>
<evidence type="ECO:0000313" key="6">
    <source>
        <dbReference type="Proteomes" id="UP001595713"/>
    </source>
</evidence>
<evidence type="ECO:0000256" key="2">
    <source>
        <dbReference type="SAM" id="Phobius"/>
    </source>
</evidence>
<dbReference type="InterPro" id="IPR000917">
    <property type="entry name" value="Sulfatase_N"/>
</dbReference>
<sequence length="591" mass="63631">MNRGVRCALLLAALSAAAPVAGDPRPAPPTRPNIVVLLVDDWGFSDVGAFGSEIRTPHIDALAARGVRFTNFHVAGSCSPTRAMLQTGVRNHRAGLGNMPETIPAEHVGKPGYDTVLNDRVVTLAQVLRDQGYHTYFTGKWHLGKTPAKLPHARGYDRAFALADAGADNFEQKPIIGLNDKADWSENGRPAALPADYYSSTFIVDKAIAYIDSGARGRPFFASINFLANHIPVQAPDADLARYRDHYRAGWDATRRARRARAIALGIVPDGSAMVRMGTTTAWPASPEAATAMSAYAAMADAADREIGRLVAHLRAIGAYNNTIFVFLSDNGPEPTNPRNRLLNRLYLGAHYDFTPARAGQRGTLTAIGPSWASAAAAPLRGYKFTADEGGLRVPLVLAWPGNPAIAAGHIASAYTDVTDVAPTLLALAGLAPPRARYRGRAVEPMTGASLVPLLERKAAQVHPDDQPIGYELSGNAALFKGRYKLVKNLPPTGDGNWRLYDIVADPGETRDLTARDPARARAMRADYAVFARRDGVLPMPPGYTADEQINANAFATVALPQLKRAAAITALSLLLVIGWLVWRRARAERR</sequence>
<keyword evidence="2" id="KW-0472">Membrane</keyword>
<comment type="similarity">
    <text evidence="1">Belongs to the sulfatase family.</text>
</comment>
<dbReference type="PANTHER" id="PTHR42693">
    <property type="entry name" value="ARYLSULFATASE FAMILY MEMBER"/>
    <property type="match status" value="1"/>
</dbReference>
<feature type="chain" id="PRO_5046398495" evidence="3">
    <location>
        <begin position="23"/>
        <end position="591"/>
    </location>
</feature>
<dbReference type="Proteomes" id="UP001595713">
    <property type="component" value="Unassembled WGS sequence"/>
</dbReference>
<keyword evidence="2" id="KW-0812">Transmembrane</keyword>
<dbReference type="InterPro" id="IPR050738">
    <property type="entry name" value="Sulfatase"/>
</dbReference>
<feature type="transmembrane region" description="Helical" evidence="2">
    <location>
        <begin position="566"/>
        <end position="583"/>
    </location>
</feature>
<dbReference type="EMBL" id="JBHRXP010000009">
    <property type="protein sequence ID" value="MFC3581961.1"/>
    <property type="molecule type" value="Genomic_DNA"/>
</dbReference>
<evidence type="ECO:0000259" key="4">
    <source>
        <dbReference type="Pfam" id="PF00884"/>
    </source>
</evidence>
<proteinExistence type="inferred from homology"/>
<dbReference type="Gene3D" id="3.40.720.10">
    <property type="entry name" value="Alkaline Phosphatase, subunit A"/>
    <property type="match status" value="1"/>
</dbReference>
<dbReference type="RefSeq" id="WP_261294610.1">
    <property type="nucleotide sequence ID" value="NZ_JANQBK010000008.1"/>
</dbReference>
<protein>
    <submittedName>
        <fullName evidence="5">Sulfatase-like hydrolase/transferase</fullName>
    </submittedName>
</protein>
<feature type="domain" description="Sulfatase N-terminal" evidence="4">
    <location>
        <begin position="32"/>
        <end position="430"/>
    </location>
</feature>
<dbReference type="PANTHER" id="PTHR42693:SF33">
    <property type="entry name" value="ARYLSULFATASE"/>
    <property type="match status" value="1"/>
</dbReference>
<keyword evidence="2" id="KW-1133">Transmembrane helix</keyword>
<name>A0ABV7T027_9SPHN</name>
<feature type="signal peptide" evidence="3">
    <location>
        <begin position="1"/>
        <end position="22"/>
    </location>
</feature>
<dbReference type="InterPro" id="IPR017850">
    <property type="entry name" value="Alkaline_phosphatase_core_sf"/>
</dbReference>
<evidence type="ECO:0000256" key="3">
    <source>
        <dbReference type="SAM" id="SignalP"/>
    </source>
</evidence>
<dbReference type="SUPFAM" id="SSF53649">
    <property type="entry name" value="Alkaline phosphatase-like"/>
    <property type="match status" value="1"/>
</dbReference>
<keyword evidence="6" id="KW-1185">Reference proteome</keyword>